<dbReference type="Pfam" id="PF11716">
    <property type="entry name" value="MDMPI_N"/>
    <property type="match status" value="1"/>
</dbReference>
<evidence type="ECO:0000313" key="3">
    <source>
        <dbReference type="Proteomes" id="UP001275440"/>
    </source>
</evidence>
<sequence length="199" mass="20457">MTEMLDLDPAARTMADVIAGIRDDQLTARTPCRDATLGDLLDHVGGLCVAFTAAATKELGETTARPPAPSAANLGDDWRTRIPAQVAALAQAWHDPAAWTGTTQAGGVELPGRIAGLIALDELVIHGWDLAAAAGLPYPCDDASVAACTAFAATVTPEQRAEGGLFGPVVTVPADAPALDRLVGMTGRNPSWTPPRDAG</sequence>
<protein>
    <submittedName>
        <fullName evidence="2">TIGR03086 family protein</fullName>
    </submittedName>
</protein>
<dbReference type="Proteomes" id="UP001275440">
    <property type="component" value="Unassembled WGS sequence"/>
</dbReference>
<name>A0ABU3WNU0_9NOCA</name>
<accession>A0ABU3WNU0</accession>
<dbReference type="NCBIfam" id="TIGR03083">
    <property type="entry name" value="maleylpyruvate isomerase family mycothiol-dependent enzyme"/>
    <property type="match status" value="1"/>
</dbReference>
<dbReference type="InterPro" id="IPR024344">
    <property type="entry name" value="MDMPI_metal-binding"/>
</dbReference>
<dbReference type="RefSeq" id="WP_072808624.1">
    <property type="nucleotide sequence ID" value="NZ_JAHWLX010000096.1"/>
</dbReference>
<reference evidence="2 3" key="1">
    <citation type="submission" date="2019-10" db="EMBL/GenBank/DDBJ databases">
        <title>Draft Genome Assembly of Rhodococcus zopfii DSM44189.</title>
        <authorList>
            <person name="Sutton J.M."/>
            <person name="Akob D.M."/>
            <person name="Bushman T.J."/>
        </authorList>
    </citation>
    <scope>NUCLEOTIDE SEQUENCE [LARGE SCALE GENOMIC DNA]</scope>
    <source>
        <strain evidence="2 3">DSM 44189</strain>
    </source>
</reference>
<dbReference type="InterPro" id="IPR017517">
    <property type="entry name" value="Maleyloyr_isom"/>
</dbReference>
<dbReference type="NCBIfam" id="TIGR03086">
    <property type="entry name" value="TIGR03086 family metal-binding protein"/>
    <property type="match status" value="1"/>
</dbReference>
<dbReference type="InterPro" id="IPR017520">
    <property type="entry name" value="CHP03086"/>
</dbReference>
<gene>
    <name evidence="2" type="ORF">F8M49_10210</name>
</gene>
<evidence type="ECO:0000259" key="1">
    <source>
        <dbReference type="Pfam" id="PF11716"/>
    </source>
</evidence>
<proteinExistence type="predicted"/>
<dbReference type="Gene3D" id="1.20.120.450">
    <property type="entry name" value="dinb family like domain"/>
    <property type="match status" value="1"/>
</dbReference>
<evidence type="ECO:0000313" key="2">
    <source>
        <dbReference type="EMBL" id="MDV2475660.1"/>
    </source>
</evidence>
<dbReference type="InterPro" id="IPR034660">
    <property type="entry name" value="DinB/YfiT-like"/>
</dbReference>
<organism evidence="2 3">
    <name type="scientific">Rhodococcus zopfii</name>
    <dbReference type="NCBI Taxonomy" id="43772"/>
    <lineage>
        <taxon>Bacteria</taxon>
        <taxon>Bacillati</taxon>
        <taxon>Actinomycetota</taxon>
        <taxon>Actinomycetes</taxon>
        <taxon>Mycobacteriales</taxon>
        <taxon>Nocardiaceae</taxon>
        <taxon>Rhodococcus</taxon>
    </lineage>
</organism>
<comment type="caution">
    <text evidence="2">The sequence shown here is derived from an EMBL/GenBank/DDBJ whole genome shotgun (WGS) entry which is preliminary data.</text>
</comment>
<dbReference type="SUPFAM" id="SSF109854">
    <property type="entry name" value="DinB/YfiT-like putative metalloenzymes"/>
    <property type="match status" value="1"/>
</dbReference>
<dbReference type="EMBL" id="WBMO01000001">
    <property type="protein sequence ID" value="MDV2475660.1"/>
    <property type="molecule type" value="Genomic_DNA"/>
</dbReference>
<feature type="domain" description="Mycothiol-dependent maleylpyruvate isomerase metal-binding" evidence="1">
    <location>
        <begin position="8"/>
        <end position="131"/>
    </location>
</feature>
<keyword evidence="3" id="KW-1185">Reference proteome</keyword>